<evidence type="ECO:0000256" key="2">
    <source>
        <dbReference type="ARBA" id="ARBA00004606"/>
    </source>
</evidence>
<evidence type="ECO:0000256" key="5">
    <source>
        <dbReference type="ARBA" id="ARBA00011748"/>
    </source>
</evidence>
<dbReference type="GO" id="GO:0016020">
    <property type="term" value="C:membrane"/>
    <property type="evidence" value="ECO:0007669"/>
    <property type="project" value="UniProtKB-SubCell"/>
</dbReference>
<evidence type="ECO:0000256" key="4">
    <source>
        <dbReference type="ARBA" id="ARBA00006462"/>
    </source>
</evidence>
<dbReference type="InterPro" id="IPR026050">
    <property type="entry name" value="C1GALT1/C1GALT1_chp1"/>
</dbReference>
<evidence type="ECO:0000256" key="19">
    <source>
        <dbReference type="ARBA" id="ARBA00059245"/>
    </source>
</evidence>
<dbReference type="PANTHER" id="PTHR23033:SF14">
    <property type="entry name" value="GLYCOPROTEIN-N-ACETYLGALACTOSAMINE 3-BETA-GALACTOSYLTRANSFERASE 1-RELATED"/>
    <property type="match status" value="1"/>
</dbReference>
<feature type="transmembrane region" description="Helical" evidence="20">
    <location>
        <begin position="20"/>
        <end position="40"/>
    </location>
</feature>
<evidence type="ECO:0000256" key="12">
    <source>
        <dbReference type="ARBA" id="ARBA00022968"/>
    </source>
</evidence>
<gene>
    <name evidence="23" type="primary">LOC111112624</name>
</gene>
<keyword evidence="10" id="KW-0479">Metal-binding</keyword>
<evidence type="ECO:0000256" key="7">
    <source>
        <dbReference type="ARBA" id="ARBA00022676"/>
    </source>
</evidence>
<keyword evidence="22" id="KW-1185">Reference proteome</keyword>
<keyword evidence="12" id="KW-0735">Signal-anchor</keyword>
<evidence type="ECO:0000256" key="15">
    <source>
        <dbReference type="ARBA" id="ARBA00023157"/>
    </source>
</evidence>
<evidence type="ECO:0000256" key="8">
    <source>
        <dbReference type="ARBA" id="ARBA00022679"/>
    </source>
</evidence>
<evidence type="ECO:0000256" key="9">
    <source>
        <dbReference type="ARBA" id="ARBA00022692"/>
    </source>
</evidence>
<dbReference type="GeneID" id="111112624"/>
<evidence type="ECO:0000256" key="6">
    <source>
        <dbReference type="ARBA" id="ARBA00012557"/>
    </source>
</evidence>
<evidence type="ECO:0000256" key="10">
    <source>
        <dbReference type="ARBA" id="ARBA00022723"/>
    </source>
</evidence>
<comment type="pathway">
    <text evidence="3">Protein modification; protein glycosylation.</text>
</comment>
<dbReference type="FunFam" id="3.90.550.50:FF:000017">
    <property type="entry name" value="Glycoprotein-N-acetylgalactosamine 3-beta-galactosyltransferase 1"/>
    <property type="match status" value="1"/>
</dbReference>
<dbReference type="Gene3D" id="3.90.550.50">
    <property type="match status" value="1"/>
</dbReference>
<organism evidence="22 23">
    <name type="scientific">Crassostrea virginica</name>
    <name type="common">Eastern oyster</name>
    <dbReference type="NCBI Taxonomy" id="6565"/>
    <lineage>
        <taxon>Eukaryota</taxon>
        <taxon>Metazoa</taxon>
        <taxon>Spiralia</taxon>
        <taxon>Lophotrochozoa</taxon>
        <taxon>Mollusca</taxon>
        <taxon>Bivalvia</taxon>
        <taxon>Autobranchia</taxon>
        <taxon>Pteriomorphia</taxon>
        <taxon>Ostreida</taxon>
        <taxon>Ostreoidea</taxon>
        <taxon>Ostreidae</taxon>
        <taxon>Crassostrea</taxon>
    </lineage>
</organism>
<dbReference type="GO" id="GO:0000166">
    <property type="term" value="F:nucleotide binding"/>
    <property type="evidence" value="ECO:0007669"/>
    <property type="project" value="UniProtKB-KW"/>
</dbReference>
<dbReference type="GO" id="GO:0016263">
    <property type="term" value="F:glycoprotein-N-acetylgalactosamine 3-beta-galactosyltransferase activity"/>
    <property type="evidence" value="ECO:0007669"/>
    <property type="project" value="UniProtKB-EC"/>
</dbReference>
<evidence type="ECO:0000256" key="16">
    <source>
        <dbReference type="ARBA" id="ARBA00023180"/>
    </source>
</evidence>
<dbReference type="OrthoDB" id="414175at2759"/>
<name>A0A8B8BSX7_CRAVI</name>
<evidence type="ECO:0000256" key="20">
    <source>
        <dbReference type="SAM" id="Phobius"/>
    </source>
</evidence>
<dbReference type="UniPathway" id="UPA00378"/>
<dbReference type="Proteomes" id="UP000694844">
    <property type="component" value="Chromosome 9"/>
</dbReference>
<evidence type="ECO:0000313" key="23">
    <source>
        <dbReference type="RefSeq" id="XP_022305959.1"/>
    </source>
</evidence>
<dbReference type="PANTHER" id="PTHR23033">
    <property type="entry name" value="BETA1,3-GALACTOSYLTRANSFERASE"/>
    <property type="match status" value="1"/>
</dbReference>
<keyword evidence="15" id="KW-1015">Disulfide bond</keyword>
<keyword evidence="13 20" id="KW-1133">Transmembrane helix</keyword>
<dbReference type="Pfam" id="PF02434">
    <property type="entry name" value="Fringe"/>
    <property type="match status" value="1"/>
</dbReference>
<comment type="function">
    <text evidence="19">Glycosyltransferase that generates the core 1 O-glycan Gal-beta1-3GalNAc-alpha1-Ser/Thr (T antigen), which is a precursor for many extended O-glycans in glycoproteins.</text>
</comment>
<evidence type="ECO:0000259" key="21">
    <source>
        <dbReference type="Pfam" id="PF02434"/>
    </source>
</evidence>
<accession>A0A8B8BSX7</accession>
<evidence type="ECO:0000256" key="14">
    <source>
        <dbReference type="ARBA" id="ARBA00023136"/>
    </source>
</evidence>
<keyword evidence="7" id="KW-0328">Glycosyltransferase</keyword>
<dbReference type="InterPro" id="IPR003378">
    <property type="entry name" value="Fringe-like_glycosylTrfase"/>
</dbReference>
<evidence type="ECO:0000256" key="1">
    <source>
        <dbReference type="ARBA" id="ARBA00001936"/>
    </source>
</evidence>
<comment type="cofactor">
    <cofactor evidence="1">
        <name>Mn(2+)</name>
        <dbReference type="ChEBI" id="CHEBI:29035"/>
    </cofactor>
</comment>
<evidence type="ECO:0000256" key="11">
    <source>
        <dbReference type="ARBA" id="ARBA00022741"/>
    </source>
</evidence>
<evidence type="ECO:0000256" key="3">
    <source>
        <dbReference type="ARBA" id="ARBA00004922"/>
    </source>
</evidence>
<reference evidence="23" key="1">
    <citation type="submission" date="2025-08" db="UniProtKB">
        <authorList>
            <consortium name="RefSeq"/>
        </authorList>
    </citation>
    <scope>IDENTIFICATION</scope>
    <source>
        <tissue evidence="23">Whole sample</tissue>
    </source>
</reference>
<dbReference type="GO" id="GO:0030145">
    <property type="term" value="F:manganese ion binding"/>
    <property type="evidence" value="ECO:0007669"/>
    <property type="project" value="UniProtKB-ARBA"/>
</dbReference>
<keyword evidence="9 20" id="KW-0812">Transmembrane</keyword>
<evidence type="ECO:0000256" key="17">
    <source>
        <dbReference type="ARBA" id="ARBA00023211"/>
    </source>
</evidence>
<proteinExistence type="inferred from homology"/>
<dbReference type="EC" id="2.4.1.122" evidence="6"/>
<keyword evidence="14 20" id="KW-0472">Membrane</keyword>
<keyword evidence="8" id="KW-0808">Transferase</keyword>
<evidence type="ECO:0000256" key="13">
    <source>
        <dbReference type="ARBA" id="ARBA00022989"/>
    </source>
</evidence>
<dbReference type="RefSeq" id="XP_022305959.1">
    <property type="nucleotide sequence ID" value="XM_022450251.1"/>
</dbReference>
<evidence type="ECO:0000313" key="22">
    <source>
        <dbReference type="Proteomes" id="UP000694844"/>
    </source>
</evidence>
<comment type="similarity">
    <text evidence="4">Belongs to the glycosyltransferase 31 family. Beta3-Gal-T subfamily.</text>
</comment>
<evidence type="ECO:0000256" key="18">
    <source>
        <dbReference type="ARBA" id="ARBA00040898"/>
    </source>
</evidence>
<keyword evidence="16" id="KW-0325">Glycoprotein</keyword>
<keyword evidence="11" id="KW-0547">Nucleotide-binding</keyword>
<keyword evidence="17" id="KW-0464">Manganese</keyword>
<comment type="subunit">
    <text evidence="5">Homodimer; disulfide-linked.</text>
</comment>
<sequence>MLRKLNSRALGCFQTSHLNFCFGLSVGLVISFLIASFSSLQTPLLMTRKYAAHQFDSYLSSRSLQEVGGTYDEMHDDLDKRLSNSDVKEVRFDDEHQHHDDDRVAKKLSDQIRILCWIMTGPQNLDKKAVHVKKTWGKRCTKLIFFSSVTNETFPTIGLNISEGREHLTGKTMRAFKYVYDHFFDEADWFMKADDDTYFIMENLRYFLSSRDKMEPVYFGHHFKTIVRQGYYSGGAGYILSKETLKRLATTGQDPKFCRQDGGAEDAELGKCMQNLGVKTANSTDALGRSRFHCFDPETHLMGGYPNWYYKYDANGAKKGLDSISDYAISFHYVGPRKMYGLEYLIYHLRPYGISNGLQNLNRPAIF</sequence>
<comment type="subcellular location">
    <subcellularLocation>
        <location evidence="2">Membrane</location>
        <topology evidence="2">Single-pass type II membrane protein</topology>
    </subcellularLocation>
</comment>
<feature type="domain" description="Fringe-like glycosyltransferase" evidence="21">
    <location>
        <begin position="128"/>
        <end position="283"/>
    </location>
</feature>
<dbReference type="AlphaFoldDB" id="A0A8B8BSX7"/>
<protein>
    <recommendedName>
        <fullName evidence="18">Glycoprotein-N-acetylgalactosamine 3-beta-galactosyltransferase 1</fullName>
        <ecNumber evidence="6">2.4.1.122</ecNumber>
    </recommendedName>
</protein>